<dbReference type="STRING" id="81972.D7M0L5"/>
<evidence type="ECO:0000256" key="1">
    <source>
        <dbReference type="ARBA" id="ARBA00022857"/>
    </source>
</evidence>
<reference evidence="4" key="1">
    <citation type="journal article" date="2011" name="Nat. Genet.">
        <title>The Arabidopsis lyrata genome sequence and the basis of rapid genome size change.</title>
        <authorList>
            <person name="Hu T.T."/>
            <person name="Pattyn P."/>
            <person name="Bakker E.G."/>
            <person name="Cao J."/>
            <person name="Cheng J.-F."/>
            <person name="Clark R.M."/>
            <person name="Fahlgren N."/>
            <person name="Fawcett J.A."/>
            <person name="Grimwood J."/>
            <person name="Gundlach H."/>
            <person name="Haberer G."/>
            <person name="Hollister J.D."/>
            <person name="Ossowski S."/>
            <person name="Ottilar R.P."/>
            <person name="Salamov A.A."/>
            <person name="Schneeberger K."/>
            <person name="Spannagl M."/>
            <person name="Wang X."/>
            <person name="Yang L."/>
            <person name="Nasrallah M.E."/>
            <person name="Bergelson J."/>
            <person name="Carrington J.C."/>
            <person name="Gaut B.S."/>
            <person name="Schmutz J."/>
            <person name="Mayer K.F.X."/>
            <person name="Van de Peer Y."/>
            <person name="Grigoriev I.V."/>
            <person name="Nordborg M."/>
            <person name="Weigel D."/>
            <person name="Guo Y.-L."/>
        </authorList>
    </citation>
    <scope>NUCLEOTIDE SEQUENCE [LARGE SCALE GENOMIC DNA]</scope>
    <source>
        <strain evidence="4">cv. MN47</strain>
    </source>
</reference>
<dbReference type="Gramene" id="scaffold_600775.1">
    <property type="protein sequence ID" value="scaffold_600775.1"/>
    <property type="gene ID" value="scaffold_600775.1"/>
</dbReference>
<dbReference type="eggNOG" id="KOG1198">
    <property type="taxonomic scope" value="Eukaryota"/>
</dbReference>
<dbReference type="AlphaFoldDB" id="D7M0L5"/>
<dbReference type="Pfam" id="PF13602">
    <property type="entry name" value="ADH_zinc_N_2"/>
    <property type="match status" value="1"/>
</dbReference>
<evidence type="ECO:0000256" key="2">
    <source>
        <dbReference type="ARBA" id="ARBA00023002"/>
    </source>
</evidence>
<dbReference type="Gene3D" id="3.90.180.10">
    <property type="entry name" value="Medium-chain alcohol dehydrogenases, catalytic domain"/>
    <property type="match status" value="1"/>
</dbReference>
<dbReference type="GO" id="GO:0016651">
    <property type="term" value="F:oxidoreductase activity, acting on NAD(P)H"/>
    <property type="evidence" value="ECO:0007669"/>
    <property type="project" value="TreeGrafter"/>
</dbReference>
<dbReference type="PANTHER" id="PTHR48106">
    <property type="entry name" value="QUINONE OXIDOREDUCTASE PIG3-RELATED"/>
    <property type="match status" value="1"/>
</dbReference>
<dbReference type="EMBL" id="GL348718">
    <property type="protein sequence ID" value="EFH47543.1"/>
    <property type="molecule type" value="Genomic_DNA"/>
</dbReference>
<dbReference type="PANTHER" id="PTHR48106:SF8">
    <property type="entry name" value="OS02G0805600 PROTEIN"/>
    <property type="match status" value="1"/>
</dbReference>
<dbReference type="GO" id="GO:0070402">
    <property type="term" value="F:NADPH binding"/>
    <property type="evidence" value="ECO:0007669"/>
    <property type="project" value="TreeGrafter"/>
</dbReference>
<protein>
    <submittedName>
        <fullName evidence="3">Uncharacterized protein</fullName>
    </submittedName>
</protein>
<keyword evidence="1" id="KW-0521">NADP</keyword>
<keyword evidence="4" id="KW-1185">Reference proteome</keyword>
<dbReference type="Proteomes" id="UP000008694">
    <property type="component" value="Unassembled WGS sequence"/>
</dbReference>
<accession>D7M0L5</accession>
<name>D7M0L5_ARALL</name>
<dbReference type="HOGENOM" id="CLU_2430068_0_0_1"/>
<proteinExistence type="predicted"/>
<keyword evidence="2" id="KW-0560">Oxidoreductase</keyword>
<organism evidence="4">
    <name type="scientific">Arabidopsis lyrata subsp. lyrata</name>
    <name type="common">Lyre-leaved rock-cress</name>
    <dbReference type="NCBI Taxonomy" id="81972"/>
    <lineage>
        <taxon>Eukaryota</taxon>
        <taxon>Viridiplantae</taxon>
        <taxon>Streptophyta</taxon>
        <taxon>Embryophyta</taxon>
        <taxon>Tracheophyta</taxon>
        <taxon>Spermatophyta</taxon>
        <taxon>Magnoliopsida</taxon>
        <taxon>eudicotyledons</taxon>
        <taxon>Gunneridae</taxon>
        <taxon>Pentapetalae</taxon>
        <taxon>rosids</taxon>
        <taxon>malvids</taxon>
        <taxon>Brassicales</taxon>
        <taxon>Brassicaceae</taxon>
        <taxon>Camelineae</taxon>
        <taxon>Arabidopsis</taxon>
    </lineage>
</organism>
<evidence type="ECO:0000313" key="3">
    <source>
        <dbReference type="EMBL" id="EFH47543.1"/>
    </source>
</evidence>
<sequence>MASFVFNNYSLKNGKEDEACNFNNNAALTSLNPTWVRKQSCCAEVEKNGWPAIEGGNVKPVIHKYLPLSQAAEAHSLMESSNHIGKILFAT</sequence>
<evidence type="ECO:0000313" key="4">
    <source>
        <dbReference type="Proteomes" id="UP000008694"/>
    </source>
</evidence>
<gene>
    <name evidence="3" type="ORF">ARALYDRAFT_908718</name>
</gene>